<name>A0A4W6FS24_LATCA</name>
<keyword evidence="6 10" id="KW-0521">NADP</keyword>
<keyword evidence="8" id="KW-1015">Disulfide bond</keyword>
<dbReference type="InterPro" id="IPR000768">
    <property type="entry name" value="ART"/>
</dbReference>
<dbReference type="GeneID" id="108875791"/>
<reference evidence="13" key="2">
    <citation type="submission" date="2025-04" db="UniProtKB">
        <authorList>
            <consortium name="RefSeq"/>
        </authorList>
    </citation>
    <scope>IDENTIFICATION</scope>
    <source>
        <tissue evidence="13">Brain</tissue>
    </source>
</reference>
<proteinExistence type="inferred from homology"/>
<evidence type="ECO:0000256" key="8">
    <source>
        <dbReference type="ARBA" id="ARBA00023157"/>
    </source>
</evidence>
<evidence type="ECO:0000256" key="4">
    <source>
        <dbReference type="ARBA" id="ARBA00022695"/>
    </source>
</evidence>
<dbReference type="RefSeq" id="XP_018520447.1">
    <property type="nucleotide sequence ID" value="XM_018664931.2"/>
</dbReference>
<evidence type="ECO:0000313" key="11">
    <source>
        <dbReference type="Ensembl" id="ENSLCAP00010053923.1"/>
    </source>
</evidence>
<reference evidence="11" key="3">
    <citation type="submission" date="2025-05" db="UniProtKB">
        <authorList>
            <consortium name="Ensembl"/>
        </authorList>
    </citation>
    <scope>IDENTIFICATION</scope>
</reference>
<keyword evidence="12" id="KW-1185">Reference proteome</keyword>
<dbReference type="Gene3D" id="3.90.176.10">
    <property type="entry name" value="Toxin ADP-ribosyltransferase, Chain A, domain 1"/>
    <property type="match status" value="1"/>
</dbReference>
<dbReference type="PROSITE" id="PS51996">
    <property type="entry name" value="TR_MART"/>
    <property type="match status" value="1"/>
</dbReference>
<evidence type="ECO:0000256" key="5">
    <source>
        <dbReference type="ARBA" id="ARBA00022729"/>
    </source>
</evidence>
<dbReference type="KEGG" id="lcf:108875791"/>
<sequence length="319" mass="36704">MCSPPGGFTPDWNDLQLVKDNLELPPVTKASLQHVSGELRFLCWWKMTMMGVWAAVLMSYGITTGFAKNSAELKGQVPLNLAPNAVDDMYIGCKDKMDYRVKKQYLANEKNKDINFTLAWDEAEKYYNKKWKRKKGKRPSTALGKEQIMAIYVYTIDKPSVYLDFNNAVRTQRSMYKTTFRYHALHFFLTDALQTLKSRKPEEERCLTGYRRVNSYFSQDVLNKVMRFGSFTSSSMGWYPSAERFGEKSCFDIITCSGADISLYSKLGESEREVLIPPHEVFKVTKIEKRADQRSLPCEVVYKLKSTSQSLSNLNCALF</sequence>
<dbReference type="GO" id="GO:0106274">
    <property type="term" value="F:NAD+-protein-arginine ADP-ribosyltransferase activity"/>
    <property type="evidence" value="ECO:0007669"/>
    <property type="project" value="UniProtKB-EC"/>
</dbReference>
<dbReference type="GO" id="GO:0003950">
    <property type="term" value="F:NAD+ poly-ADP-ribosyltransferase activity"/>
    <property type="evidence" value="ECO:0007669"/>
    <property type="project" value="TreeGrafter"/>
</dbReference>
<dbReference type="PANTHER" id="PTHR10339:SF27">
    <property type="entry name" value="NAD(P)(+)--ARGININE ADP-RIBOSYLTRANSFERASE"/>
    <property type="match status" value="1"/>
</dbReference>
<evidence type="ECO:0000256" key="1">
    <source>
        <dbReference type="ARBA" id="ARBA00009558"/>
    </source>
</evidence>
<dbReference type="OrthoDB" id="423533at2759"/>
<dbReference type="InParanoid" id="A0A4W6FS24"/>
<evidence type="ECO:0000256" key="9">
    <source>
        <dbReference type="ARBA" id="ARBA00047597"/>
    </source>
</evidence>
<reference evidence="12" key="1">
    <citation type="submission" date="2015-09" db="EMBL/GenBank/DDBJ databases">
        <authorList>
            <person name="Sai Rama Sridatta P."/>
        </authorList>
    </citation>
    <scope>NUCLEOTIDE SEQUENCE [LARGE SCALE GENOMIC DNA]</scope>
</reference>
<dbReference type="InterPro" id="IPR050999">
    <property type="entry name" value="ADP-ribosyltransferase_ARG"/>
</dbReference>
<evidence type="ECO:0000313" key="13">
    <source>
        <dbReference type="RefSeq" id="XP_018520447.1"/>
    </source>
</evidence>
<dbReference type="Pfam" id="PF01129">
    <property type="entry name" value="ART"/>
    <property type="match status" value="1"/>
</dbReference>
<dbReference type="PANTHER" id="PTHR10339">
    <property type="entry name" value="ADP-RIBOSYLTRANSFERASE"/>
    <property type="match status" value="1"/>
</dbReference>
<dbReference type="PRINTS" id="PR00970">
    <property type="entry name" value="RIBTRNSFRASE"/>
</dbReference>
<dbReference type="FunFam" id="3.90.176.10:FF:000001">
    <property type="entry name" value="NAD(P)(+)--arginine ADP-ribosyltransferase"/>
    <property type="match status" value="1"/>
</dbReference>
<dbReference type="STRING" id="8187.ENSLCAP00010053923"/>
<evidence type="ECO:0000256" key="6">
    <source>
        <dbReference type="ARBA" id="ARBA00022857"/>
    </source>
</evidence>
<comment type="catalytic activity">
    <reaction evidence="9 10">
        <text>L-arginyl-[protein] + NAD(+) = N(omega)-(ADP-D-ribosyl)-L-arginyl-[protein] + nicotinamide + H(+)</text>
        <dbReference type="Rhea" id="RHEA:19149"/>
        <dbReference type="Rhea" id="RHEA-COMP:10532"/>
        <dbReference type="Rhea" id="RHEA-COMP:15087"/>
        <dbReference type="ChEBI" id="CHEBI:15378"/>
        <dbReference type="ChEBI" id="CHEBI:17154"/>
        <dbReference type="ChEBI" id="CHEBI:29965"/>
        <dbReference type="ChEBI" id="CHEBI:57540"/>
        <dbReference type="ChEBI" id="CHEBI:142554"/>
        <dbReference type="EC" id="2.4.2.31"/>
    </reaction>
</comment>
<comment type="similarity">
    <text evidence="1 10">Belongs to the Arg-specific ADP-ribosyltransferase family.</text>
</comment>
<dbReference type="Ensembl" id="ENSLCAT00010055326.1">
    <property type="protein sequence ID" value="ENSLCAP00010053923.1"/>
    <property type="gene ID" value="ENSLCAG00010025102.1"/>
</dbReference>
<evidence type="ECO:0000256" key="3">
    <source>
        <dbReference type="ARBA" id="ARBA00022679"/>
    </source>
</evidence>
<accession>A0A4W6FS24</accession>
<dbReference type="SUPFAM" id="SSF56399">
    <property type="entry name" value="ADP-ribosylation"/>
    <property type="match status" value="1"/>
</dbReference>
<evidence type="ECO:0000256" key="10">
    <source>
        <dbReference type="RuleBase" id="RU361228"/>
    </source>
</evidence>
<dbReference type="GO" id="GO:0016779">
    <property type="term" value="F:nucleotidyltransferase activity"/>
    <property type="evidence" value="ECO:0007669"/>
    <property type="project" value="UniProtKB-KW"/>
</dbReference>
<keyword evidence="5" id="KW-0732">Signal</keyword>
<protein>
    <recommendedName>
        <fullName evidence="10">NAD(P)(+)--arginine ADP-ribosyltransferase</fullName>
        <ecNumber evidence="10">2.4.2.31</ecNumber>
    </recommendedName>
    <alternativeName>
        <fullName evidence="10">Mono(ADP-ribosyl)transferase</fullName>
    </alternativeName>
</protein>
<dbReference type="GeneTree" id="ENSGT01030000234601"/>
<dbReference type="Proteomes" id="UP000314980">
    <property type="component" value="Unassembled WGS sequence"/>
</dbReference>
<evidence type="ECO:0000256" key="7">
    <source>
        <dbReference type="ARBA" id="ARBA00023027"/>
    </source>
</evidence>
<keyword evidence="4" id="KW-0548">Nucleotidyltransferase</keyword>
<evidence type="ECO:0000313" key="12">
    <source>
        <dbReference type="Proteomes" id="UP000314980"/>
    </source>
</evidence>
<dbReference type="Proteomes" id="UP000694890">
    <property type="component" value="Linkage group LG5"/>
</dbReference>
<evidence type="ECO:0000256" key="2">
    <source>
        <dbReference type="ARBA" id="ARBA00022676"/>
    </source>
</evidence>
<gene>
    <name evidence="11 13" type="primary">LOC108875791</name>
</gene>
<organism evidence="11 12">
    <name type="scientific">Lates calcarifer</name>
    <name type="common">Barramundi</name>
    <name type="synonym">Holocentrus calcarifer</name>
    <dbReference type="NCBI Taxonomy" id="8187"/>
    <lineage>
        <taxon>Eukaryota</taxon>
        <taxon>Metazoa</taxon>
        <taxon>Chordata</taxon>
        <taxon>Craniata</taxon>
        <taxon>Vertebrata</taxon>
        <taxon>Euteleostomi</taxon>
        <taxon>Actinopterygii</taxon>
        <taxon>Neopterygii</taxon>
        <taxon>Teleostei</taxon>
        <taxon>Neoteleostei</taxon>
        <taxon>Acanthomorphata</taxon>
        <taxon>Carangaria</taxon>
        <taxon>Carangaria incertae sedis</taxon>
        <taxon>Centropomidae</taxon>
        <taxon>Lates</taxon>
    </lineage>
</organism>
<keyword evidence="7 10" id="KW-0520">NAD</keyword>
<dbReference type="EC" id="2.4.2.31" evidence="10"/>
<dbReference type="AlphaFoldDB" id="A0A4W6FS24"/>
<keyword evidence="2 10" id="KW-0328">Glycosyltransferase</keyword>
<keyword evidence="3 10" id="KW-0808">Transferase</keyword>